<feature type="active site" description="Nucleophile" evidence="6">
    <location>
        <position position="231"/>
    </location>
</feature>
<evidence type="ECO:0000256" key="3">
    <source>
        <dbReference type="ARBA" id="ARBA00022679"/>
    </source>
</evidence>
<accession>A0A7K1YBE8</accession>
<feature type="binding site" evidence="6">
    <location>
        <position position="178"/>
    </location>
    <ligand>
        <name>S-adenosyl-L-methionine</name>
        <dbReference type="ChEBI" id="CHEBI:59789"/>
    </ligand>
</feature>
<dbReference type="InterPro" id="IPR049560">
    <property type="entry name" value="MeTrfase_RsmB-F_NOP2_cat"/>
</dbReference>
<evidence type="ECO:0000256" key="6">
    <source>
        <dbReference type="PROSITE-ProRule" id="PRU01023"/>
    </source>
</evidence>
<dbReference type="InterPro" id="IPR027391">
    <property type="entry name" value="Nol1_Nop2_Fmu_2"/>
</dbReference>
<gene>
    <name evidence="8" type="ORF">GS399_13095</name>
</gene>
<comment type="caution">
    <text evidence="8">The sequence shown here is derived from an EMBL/GenBank/DDBJ whole genome shotgun (WGS) entry which is preliminary data.</text>
</comment>
<organism evidence="8 9">
    <name type="scientific">Hufsiella arboris</name>
    <dbReference type="NCBI Taxonomy" id="2695275"/>
    <lineage>
        <taxon>Bacteria</taxon>
        <taxon>Pseudomonadati</taxon>
        <taxon>Bacteroidota</taxon>
        <taxon>Sphingobacteriia</taxon>
        <taxon>Sphingobacteriales</taxon>
        <taxon>Sphingobacteriaceae</taxon>
        <taxon>Hufsiella</taxon>
    </lineage>
</organism>
<dbReference type="SUPFAM" id="SSF53335">
    <property type="entry name" value="S-adenosyl-L-methionine-dependent methyltransferases"/>
    <property type="match status" value="1"/>
</dbReference>
<evidence type="ECO:0000259" key="7">
    <source>
        <dbReference type="PROSITE" id="PS51686"/>
    </source>
</evidence>
<dbReference type="Pfam" id="PF01189">
    <property type="entry name" value="Methyltr_RsmB-F"/>
    <property type="match status" value="1"/>
</dbReference>
<evidence type="ECO:0000256" key="4">
    <source>
        <dbReference type="ARBA" id="ARBA00022691"/>
    </source>
</evidence>
<dbReference type="PRINTS" id="PR02008">
    <property type="entry name" value="RCMTFAMILY"/>
</dbReference>
<comment type="similarity">
    <text evidence="6">Belongs to the class I-like SAM-binding methyltransferase superfamily. RsmB/NOP family.</text>
</comment>
<dbReference type="Gene3D" id="3.30.70.1170">
    <property type="entry name" value="Sun protein, domain 3"/>
    <property type="match status" value="1"/>
</dbReference>
<dbReference type="RefSeq" id="WP_160845083.1">
    <property type="nucleotide sequence ID" value="NZ_WVHT01000005.1"/>
</dbReference>
<keyword evidence="2 6" id="KW-0489">Methyltransferase</keyword>
<evidence type="ECO:0000313" key="9">
    <source>
        <dbReference type="Proteomes" id="UP000466586"/>
    </source>
</evidence>
<dbReference type="InterPro" id="IPR023267">
    <property type="entry name" value="RCMT"/>
</dbReference>
<evidence type="ECO:0000256" key="2">
    <source>
        <dbReference type="ARBA" id="ARBA00022603"/>
    </source>
</evidence>
<dbReference type="AlphaFoldDB" id="A0A7K1YBE8"/>
<proteinExistence type="inferred from homology"/>
<keyword evidence="1" id="KW-0963">Cytoplasm</keyword>
<keyword evidence="9" id="KW-1185">Reference proteome</keyword>
<dbReference type="InterPro" id="IPR001678">
    <property type="entry name" value="MeTrfase_RsmB-F_NOP2_dom"/>
</dbReference>
<dbReference type="PANTHER" id="PTHR22807:SF30">
    <property type="entry name" value="28S RRNA (CYTOSINE(4447)-C(5))-METHYLTRANSFERASE-RELATED"/>
    <property type="match status" value="1"/>
</dbReference>
<feature type="binding site" evidence="6">
    <location>
        <begin position="110"/>
        <end position="116"/>
    </location>
    <ligand>
        <name>S-adenosyl-L-methionine</name>
        <dbReference type="ChEBI" id="CHEBI:59789"/>
    </ligand>
</feature>
<name>A0A7K1YBE8_9SPHI</name>
<dbReference type="Gene3D" id="2.30.130.60">
    <property type="match status" value="1"/>
</dbReference>
<dbReference type="Gene3D" id="3.40.50.150">
    <property type="entry name" value="Vaccinia Virus protein VP39"/>
    <property type="match status" value="1"/>
</dbReference>
<evidence type="ECO:0000256" key="1">
    <source>
        <dbReference type="ARBA" id="ARBA00022490"/>
    </source>
</evidence>
<evidence type="ECO:0000313" key="8">
    <source>
        <dbReference type="EMBL" id="MXV51914.1"/>
    </source>
</evidence>
<feature type="binding site" evidence="6">
    <location>
        <position position="161"/>
    </location>
    <ligand>
        <name>S-adenosyl-L-methionine</name>
        <dbReference type="ChEBI" id="CHEBI:59789"/>
    </ligand>
</feature>
<dbReference type="InterPro" id="IPR031341">
    <property type="entry name" value="Methyltr_RsmF_N"/>
</dbReference>
<feature type="domain" description="SAM-dependent MTase RsmB/NOP-type" evidence="7">
    <location>
        <begin position="13"/>
        <end position="297"/>
    </location>
</feature>
<keyword evidence="5 6" id="KW-0694">RNA-binding</keyword>
<dbReference type="Proteomes" id="UP000466586">
    <property type="component" value="Unassembled WGS sequence"/>
</dbReference>
<feature type="binding site" evidence="6">
    <location>
        <position position="134"/>
    </location>
    <ligand>
        <name>S-adenosyl-L-methionine</name>
        <dbReference type="ChEBI" id="CHEBI:59789"/>
    </ligand>
</feature>
<dbReference type="PROSITE" id="PS51686">
    <property type="entry name" value="SAM_MT_RSMB_NOP"/>
    <property type="match status" value="1"/>
</dbReference>
<dbReference type="GO" id="GO:0008173">
    <property type="term" value="F:RNA methyltransferase activity"/>
    <property type="evidence" value="ECO:0007669"/>
    <property type="project" value="InterPro"/>
</dbReference>
<dbReference type="Pfam" id="PF17125">
    <property type="entry name" value="Methyltr_RsmF_N"/>
    <property type="match status" value="1"/>
</dbReference>
<dbReference type="GO" id="GO:0001510">
    <property type="term" value="P:RNA methylation"/>
    <property type="evidence" value="ECO:0007669"/>
    <property type="project" value="InterPro"/>
</dbReference>
<dbReference type="PANTHER" id="PTHR22807">
    <property type="entry name" value="NOP2 YEAST -RELATED NOL1/NOP2/FMU SUN DOMAIN-CONTAINING"/>
    <property type="match status" value="1"/>
</dbReference>
<protein>
    <submittedName>
        <fullName evidence="8">RNA methyltransferase</fullName>
    </submittedName>
</protein>
<dbReference type="InterPro" id="IPR029063">
    <property type="entry name" value="SAM-dependent_MTases_sf"/>
</dbReference>
<reference evidence="8 9" key="1">
    <citation type="submission" date="2019-11" db="EMBL/GenBank/DDBJ databases">
        <title>Pedobacter sp. HMF7647 Genome sequencing and assembly.</title>
        <authorList>
            <person name="Kang H."/>
            <person name="Kim H."/>
            <person name="Joh K."/>
        </authorList>
    </citation>
    <scope>NUCLEOTIDE SEQUENCE [LARGE SCALE GENOMIC DNA]</scope>
    <source>
        <strain evidence="8 9">HMF7647</strain>
    </source>
</reference>
<dbReference type="EMBL" id="WVHT01000005">
    <property type="protein sequence ID" value="MXV51914.1"/>
    <property type="molecule type" value="Genomic_DNA"/>
</dbReference>
<evidence type="ECO:0000256" key="5">
    <source>
        <dbReference type="ARBA" id="ARBA00022884"/>
    </source>
</evidence>
<sequence>MGNKLPNELLQSLIKDFNIEQELFEQVHNDENQITSIRLNTKKPFNIFRGSKNIPWCDTGFYLNDRPAFIADPDFHAGCYYVQEASSMFLEQALKHSTNLADPLRVLDLCAAPGGKSTHILSLISEDSLLVSNEIIKTRVGTLADNITKWGSSNAFVTNNDPKDFSKLEGFFDVMVIDAPCSGSGMFRKDPETVSQWSEGNVQLCSQRQQRILANALPALKEDGVLIYSTCSYSKEENENIADWLIDEFTLESIQIPLKSEWNILETTSEIHSAYGYRFYPHLLSGEGFFLTCFRKKKQSGELKYPKQKPVIAGKKEAAILKEWLQSPDRFSFIQSGDDYLAIRNEHIDDFNLIKSKLYLKKAGIRLGAIQGKNLVPDHELAMSQVNNHSIQRLELSRDEALRYMRKDDLKVETDLTGWVLMCFGSHPLGWAKILPNRINNYYPKNLRILKSLQELN</sequence>
<keyword evidence="3 6" id="KW-0808">Transferase</keyword>
<keyword evidence="4 6" id="KW-0949">S-adenosyl-L-methionine</keyword>
<dbReference type="GO" id="GO:0003723">
    <property type="term" value="F:RNA binding"/>
    <property type="evidence" value="ECO:0007669"/>
    <property type="project" value="UniProtKB-UniRule"/>
</dbReference>
<dbReference type="Pfam" id="PF13636">
    <property type="entry name" value="Methyltranf_PUA"/>
    <property type="match status" value="1"/>
</dbReference>